<keyword evidence="2 6" id="KW-0548">Nucleotidyltransferase</keyword>
<reference evidence="6 7" key="1">
    <citation type="submission" date="2019-05" db="EMBL/GenBank/DDBJ databases">
        <title>Verrucobacter flavum gen. nov., sp. nov. a new member of the family Verrucomicrobiaceae.</title>
        <authorList>
            <person name="Szuroczki S."/>
            <person name="Abbaszade G."/>
            <person name="Szabo A."/>
            <person name="Felfoldi T."/>
            <person name="Schumann P."/>
            <person name="Boka K."/>
            <person name="Keki Z."/>
            <person name="Toumi M."/>
            <person name="Toth E."/>
        </authorList>
    </citation>
    <scope>NUCLEOTIDE SEQUENCE [LARGE SCALE GENOMIC DNA]</scope>
    <source>
        <strain evidence="6 7">MG-N-17</strain>
    </source>
</reference>
<protein>
    <submittedName>
        <fullName evidence="6">DNA polymerase III subunit delta</fullName>
        <ecNumber evidence="6">2.7.7.7</ecNumber>
    </submittedName>
</protein>
<dbReference type="Pfam" id="PF06144">
    <property type="entry name" value="DNA_pol3_delta"/>
    <property type="match status" value="1"/>
</dbReference>
<keyword evidence="1 6" id="KW-0808">Transferase</keyword>
<keyword evidence="3" id="KW-0235">DNA replication</keyword>
<dbReference type="GO" id="GO:0009360">
    <property type="term" value="C:DNA polymerase III complex"/>
    <property type="evidence" value="ECO:0007669"/>
    <property type="project" value="InterPro"/>
</dbReference>
<dbReference type="InterPro" id="IPR010372">
    <property type="entry name" value="DNA_pol3_delta_N"/>
</dbReference>
<dbReference type="Gene3D" id="1.10.8.60">
    <property type="match status" value="1"/>
</dbReference>
<dbReference type="GO" id="GO:0003677">
    <property type="term" value="F:DNA binding"/>
    <property type="evidence" value="ECO:0007669"/>
    <property type="project" value="InterPro"/>
</dbReference>
<dbReference type="PANTHER" id="PTHR34388">
    <property type="entry name" value="DNA POLYMERASE III SUBUNIT DELTA"/>
    <property type="match status" value="1"/>
</dbReference>
<evidence type="ECO:0000256" key="1">
    <source>
        <dbReference type="ARBA" id="ARBA00022679"/>
    </source>
</evidence>
<dbReference type="EC" id="2.7.7.7" evidence="6"/>
<organism evidence="6 7">
    <name type="scientific">Phragmitibacter flavus</name>
    <dbReference type="NCBI Taxonomy" id="2576071"/>
    <lineage>
        <taxon>Bacteria</taxon>
        <taxon>Pseudomonadati</taxon>
        <taxon>Verrucomicrobiota</taxon>
        <taxon>Verrucomicrobiia</taxon>
        <taxon>Verrucomicrobiales</taxon>
        <taxon>Verrucomicrobiaceae</taxon>
        <taxon>Phragmitibacter</taxon>
    </lineage>
</organism>
<dbReference type="PANTHER" id="PTHR34388:SF1">
    <property type="entry name" value="DNA POLYMERASE III SUBUNIT DELTA"/>
    <property type="match status" value="1"/>
</dbReference>
<accession>A0A5R8KM01</accession>
<name>A0A5R8KM01_9BACT</name>
<dbReference type="Gene3D" id="3.40.50.300">
    <property type="entry name" value="P-loop containing nucleotide triphosphate hydrolases"/>
    <property type="match status" value="1"/>
</dbReference>
<feature type="domain" description="DNA polymerase III delta N-terminal" evidence="5">
    <location>
        <begin position="76"/>
        <end position="152"/>
    </location>
</feature>
<comment type="caution">
    <text evidence="6">The sequence shown here is derived from an EMBL/GenBank/DDBJ whole genome shotgun (WGS) entry which is preliminary data.</text>
</comment>
<dbReference type="NCBIfam" id="TIGR01128">
    <property type="entry name" value="holA"/>
    <property type="match status" value="1"/>
</dbReference>
<dbReference type="InterPro" id="IPR027417">
    <property type="entry name" value="P-loop_NTPase"/>
</dbReference>
<evidence type="ECO:0000256" key="3">
    <source>
        <dbReference type="ARBA" id="ARBA00022705"/>
    </source>
</evidence>
<keyword evidence="7" id="KW-1185">Reference proteome</keyword>
<dbReference type="Proteomes" id="UP000306196">
    <property type="component" value="Unassembled WGS sequence"/>
</dbReference>
<keyword evidence="4" id="KW-0239">DNA-directed DNA polymerase</keyword>
<dbReference type="InterPro" id="IPR005790">
    <property type="entry name" value="DNA_polIII_delta"/>
</dbReference>
<dbReference type="Gene3D" id="1.20.272.10">
    <property type="match status" value="1"/>
</dbReference>
<gene>
    <name evidence="6" type="primary">holA</name>
    <name evidence="6" type="ORF">FEM03_01845</name>
</gene>
<evidence type="ECO:0000256" key="4">
    <source>
        <dbReference type="ARBA" id="ARBA00022932"/>
    </source>
</evidence>
<evidence type="ECO:0000313" key="7">
    <source>
        <dbReference type="Proteomes" id="UP000306196"/>
    </source>
</evidence>
<dbReference type="EMBL" id="VAUV01000001">
    <property type="protein sequence ID" value="TLD72839.1"/>
    <property type="molecule type" value="Genomic_DNA"/>
</dbReference>
<dbReference type="SUPFAM" id="SSF52540">
    <property type="entry name" value="P-loop containing nucleoside triphosphate hydrolases"/>
    <property type="match status" value="1"/>
</dbReference>
<dbReference type="RefSeq" id="WP_138084462.1">
    <property type="nucleotide sequence ID" value="NZ_VAUV01000001.1"/>
</dbReference>
<evidence type="ECO:0000313" key="6">
    <source>
        <dbReference type="EMBL" id="TLD72839.1"/>
    </source>
</evidence>
<evidence type="ECO:0000259" key="5">
    <source>
        <dbReference type="Pfam" id="PF06144"/>
    </source>
</evidence>
<dbReference type="OrthoDB" id="9769666at2"/>
<proteinExistence type="predicted"/>
<dbReference type="GO" id="GO:0003887">
    <property type="term" value="F:DNA-directed DNA polymerase activity"/>
    <property type="evidence" value="ECO:0007669"/>
    <property type="project" value="UniProtKB-KW"/>
</dbReference>
<dbReference type="GO" id="GO:0006261">
    <property type="term" value="P:DNA-templated DNA replication"/>
    <property type="evidence" value="ECO:0007669"/>
    <property type="project" value="TreeGrafter"/>
</dbReference>
<sequence length="385" mass="41914">MKRQFGVVMAVKKASATSGGAGNIIAVVGTDDLRVKEAALKLSKELSPPDSGDFGNDVIEGIAESAEHCGQIVRSTLDALQTLPFFGGGKLVWLKNVNFLADSVVGRTNAAIEGMEAILDYAEKLPPEIKFLMSVGAVDKRRAAWKKLSKVADVRVFDRPDTTKSGWEDAVIAQVERRGRDLGLRFDHAALEMLVHLAGEDTRQLDSEIEKLSLYVGENGRVTEDVVRLLVPLNRAGVVFELGNAIGRRDLRRALELVRTLIYQGQNAIGILLAAVVPRVRNLLLAADLLERHPKLPRGSYGSFGGALERLPSSETAHLPKKKDGSGLNVYPLFLALNEASKFTLPELRAALKACLEANLKLVSTSIEPQLVLERLLVGMLTKKR</sequence>
<dbReference type="AlphaFoldDB" id="A0A5R8KM01"/>
<evidence type="ECO:0000256" key="2">
    <source>
        <dbReference type="ARBA" id="ARBA00022695"/>
    </source>
</evidence>